<gene>
    <name evidence="2" type="ORF">DTO57_10500</name>
</gene>
<dbReference type="RefSeq" id="WP_114118183.1">
    <property type="nucleotide sequence ID" value="NZ_BMHU01000002.1"/>
</dbReference>
<evidence type="ECO:0000313" key="3">
    <source>
        <dbReference type="Proteomes" id="UP000253508"/>
    </source>
</evidence>
<dbReference type="OrthoDB" id="3695445at2"/>
<evidence type="ECO:0000313" key="2">
    <source>
        <dbReference type="EMBL" id="RCK58579.1"/>
    </source>
</evidence>
<dbReference type="EMBL" id="QORO01000003">
    <property type="protein sequence ID" value="RCK58579.1"/>
    <property type="molecule type" value="Genomic_DNA"/>
</dbReference>
<evidence type="ECO:0000256" key="1">
    <source>
        <dbReference type="SAM" id="MobiDB-lite"/>
    </source>
</evidence>
<reference evidence="2 3" key="1">
    <citation type="submission" date="2018-07" db="EMBL/GenBank/DDBJ databases">
        <title>Microbacterium endoborsara sp. nov., a novel actinobacterium isolated from Borszczowia aralocaspica.</title>
        <authorList>
            <person name="An D."/>
        </authorList>
    </citation>
    <scope>NUCLEOTIDE SEQUENCE [LARGE SCALE GENOMIC DNA]</scope>
    <source>
        <strain evidence="2 3">C1.15228</strain>
    </source>
</reference>
<accession>A0A367XYV1</accession>
<name>A0A367XYV1_9MICO</name>
<sequence length="72" mass="7756">MSWAPEGFVEKVGAVLNLDEMAVERDLAMFATFIADRPAPTGAWRCRVADEPSAPGVLPSTEDPGVDPDIRL</sequence>
<proteinExistence type="predicted"/>
<dbReference type="AlphaFoldDB" id="A0A367XYV1"/>
<protein>
    <submittedName>
        <fullName evidence="2">Uncharacterized protein</fullName>
    </submittedName>
</protein>
<feature type="region of interest" description="Disordered" evidence="1">
    <location>
        <begin position="51"/>
        <end position="72"/>
    </location>
</feature>
<dbReference type="Proteomes" id="UP000253508">
    <property type="component" value="Unassembled WGS sequence"/>
</dbReference>
<comment type="caution">
    <text evidence="2">The sequence shown here is derived from an EMBL/GenBank/DDBJ whole genome shotgun (WGS) entry which is preliminary data.</text>
</comment>
<organism evidence="2 3">
    <name type="scientific">Microbacterium sorbitolivorans</name>
    <dbReference type="NCBI Taxonomy" id="1867410"/>
    <lineage>
        <taxon>Bacteria</taxon>
        <taxon>Bacillati</taxon>
        <taxon>Actinomycetota</taxon>
        <taxon>Actinomycetes</taxon>
        <taxon>Micrococcales</taxon>
        <taxon>Microbacteriaceae</taxon>
        <taxon>Microbacterium</taxon>
    </lineage>
</organism>
<keyword evidence="3" id="KW-1185">Reference proteome</keyword>